<evidence type="ECO:0000256" key="7">
    <source>
        <dbReference type="SAM" id="MobiDB-lite"/>
    </source>
</evidence>
<keyword evidence="6" id="KW-0539">Nucleus</keyword>
<reference evidence="9" key="1">
    <citation type="journal article" date="2020" name="Front. Microbiol.">
        <title>Gene regulatory networks of Penicillium echinulatum 2HH and Penicillium oxalicum 114-2 inferred by a computational biology approach.</title>
        <authorList>
            <person name="Lenz A.R."/>
            <person name="Galan-Vasquez E."/>
            <person name="Balbinot E."/>
            <person name="De Abreu F.P."/>
            <person name="De Oliveira N.S."/>
            <person name="Da Rosa L.O."/>
            <person name="De Avila E Silva S."/>
            <person name="Camassola M."/>
            <person name="Dillon A.J.P."/>
            <person name="Perez-Rueda E."/>
        </authorList>
    </citation>
    <scope>NUCLEOTIDE SEQUENCE</scope>
    <source>
        <strain evidence="9">S1M29</strain>
    </source>
</reference>
<comment type="caution">
    <text evidence="9">The sequence shown here is derived from an EMBL/GenBank/DDBJ whole genome shotgun (WGS) entry which is preliminary data.</text>
</comment>
<gene>
    <name evidence="9" type="ORF">PECM_004947</name>
</gene>
<evidence type="ECO:0000256" key="1">
    <source>
        <dbReference type="ARBA" id="ARBA00022723"/>
    </source>
</evidence>
<evidence type="ECO:0000259" key="8">
    <source>
        <dbReference type="PROSITE" id="PS50048"/>
    </source>
</evidence>
<feature type="compositionally biased region" description="Low complexity" evidence="7">
    <location>
        <begin position="136"/>
        <end position="149"/>
    </location>
</feature>
<dbReference type="InterPro" id="IPR052360">
    <property type="entry name" value="Transcr_Regulatory_Proteins"/>
</dbReference>
<evidence type="ECO:0000256" key="3">
    <source>
        <dbReference type="ARBA" id="ARBA00023015"/>
    </source>
</evidence>
<feature type="compositionally biased region" description="Low complexity" evidence="7">
    <location>
        <begin position="440"/>
        <end position="451"/>
    </location>
</feature>
<feature type="compositionally biased region" description="Polar residues" evidence="7">
    <location>
        <begin position="340"/>
        <end position="355"/>
    </location>
</feature>
<feature type="region of interest" description="Disordered" evidence="7">
    <location>
        <begin position="293"/>
        <end position="428"/>
    </location>
</feature>
<dbReference type="InterPro" id="IPR001138">
    <property type="entry name" value="Zn2Cys6_DnaBD"/>
</dbReference>
<feature type="compositionally biased region" description="Pro residues" evidence="7">
    <location>
        <begin position="70"/>
        <end position="79"/>
    </location>
</feature>
<keyword evidence="2" id="KW-0862">Zinc</keyword>
<dbReference type="PANTHER" id="PTHR36206">
    <property type="entry name" value="ASPERCRYPTIN BIOSYNTHESIS CLUSTER-SPECIFIC TRANSCRIPTION REGULATOR ATNN-RELATED"/>
    <property type="match status" value="1"/>
</dbReference>
<evidence type="ECO:0000256" key="5">
    <source>
        <dbReference type="ARBA" id="ARBA00023163"/>
    </source>
</evidence>
<dbReference type="GO" id="GO:0008270">
    <property type="term" value="F:zinc ion binding"/>
    <property type="evidence" value="ECO:0007669"/>
    <property type="project" value="InterPro"/>
</dbReference>
<feature type="compositionally biased region" description="Basic and acidic residues" evidence="7">
    <location>
        <begin position="296"/>
        <end position="313"/>
    </location>
</feature>
<feature type="region of interest" description="Disordered" evidence="7">
    <location>
        <begin position="521"/>
        <end position="589"/>
    </location>
</feature>
<dbReference type="GO" id="GO:0003677">
    <property type="term" value="F:DNA binding"/>
    <property type="evidence" value="ECO:0007669"/>
    <property type="project" value="UniProtKB-KW"/>
</dbReference>
<feature type="domain" description="Zn(2)-C6 fungal-type" evidence="8">
    <location>
        <begin position="481"/>
        <end position="509"/>
    </location>
</feature>
<protein>
    <submittedName>
        <fullName evidence="9">Fungal Zn(2)-Cys(6) binuclear cluster domain-containing protein</fullName>
    </submittedName>
</protein>
<dbReference type="GO" id="GO:0000981">
    <property type="term" value="F:DNA-binding transcription factor activity, RNA polymerase II-specific"/>
    <property type="evidence" value="ECO:0007669"/>
    <property type="project" value="InterPro"/>
</dbReference>
<dbReference type="SMART" id="SM00066">
    <property type="entry name" value="GAL4"/>
    <property type="match status" value="1"/>
</dbReference>
<dbReference type="SUPFAM" id="SSF57701">
    <property type="entry name" value="Zn2/Cys6 DNA-binding domain"/>
    <property type="match status" value="1"/>
</dbReference>
<dbReference type="Gene3D" id="4.10.240.10">
    <property type="entry name" value="Zn(2)-C6 fungal-type DNA-binding domain"/>
    <property type="match status" value="1"/>
</dbReference>
<dbReference type="OrthoDB" id="5375558at2759"/>
<accession>A0A8J8W3G0</accession>
<name>A0A8J8W3G0_9EURO</name>
<keyword evidence="3" id="KW-0805">Transcription regulation</keyword>
<sequence length="907" mass="96770">MAESSEPHAGGTVEEGQAPASLGADASVPAPVTKEPPTGAAQSSQRSNDASMIDSTQPSTPQIEDQREPVPAPPEPSEPSEPVKPEQPSGTPAPPPHPPSPRPAQPPTPAPTSLPNNADIAAPVEPSDSTELSTSAALVAPAEHAAPLQSAPPDPSAPSAPSASPVLSAPTTLPAPSAESAEPATSVALNTNPGSADHASAEEKPAQPGENGGPGSNIEQPGVPAQNIPSTFPSLPAMDTSLPPIDTSHSLDDNELPSFDAALRAVSSASADDLALPAIDTTLPAIGTDIPTMDHPFGDDSHFGHHDPQDGGDHPMNTGHDSLHGPINGTTHYQNPPHDNYQTPANGNYQYSSGTPHDGQQPSQASPQHQYQSQPQQSYQSQSTDMYHTSGGGFASVNANPNSHVQGQTGQMPQAPIGSPMPSTMPNMASMGQYMTGYPSSVSPSGMSPNSQMAYSMPGDPNKMLSSGRHKKEVKRRTKTGCLTCRKRRIKCDEGHPVCRNCVKSKRECLGYDPVFRPQASAPSAIQPAPNPQAPSLVVNPQGPPVQAAPSYPSAPPGYMPASSQPFAPSLHSESPSASTDHHDNATGIDHSLATSTVSHHSTMQSTNEFRPQSSEHLYKAKNLNVNDLMALRGISPPPPHTIGTLPPGRLEEIQAVFLATYAPAIDKLLEVRWYADKALSTLMADAQLMADYSALINAFNDWNLNDGNTVARLESFEASIIWRSMTLCRQAQSTDNRQAGQDWNLIAATARLNAIEALLTWTHLDQNPLSRTHRTEAATPPHQPDQFMQRQLDFWSELGDFLTLHDNEASSAKQIDDTLGRCRQLLDTYENRDIIYSIAIARHLGQRWADFPNSLPKAGYTTEKEAGTKLFVAHKFIEEEAEGKGTTQIYKRICCMAVRSWWVARE</sequence>
<dbReference type="PROSITE" id="PS00463">
    <property type="entry name" value="ZN2_CY6_FUNGAL_1"/>
    <property type="match status" value="1"/>
</dbReference>
<dbReference type="CDD" id="cd00067">
    <property type="entry name" value="GAL4"/>
    <property type="match status" value="1"/>
</dbReference>
<dbReference type="EMBL" id="WIWV01000033">
    <property type="protein sequence ID" value="KAF7716906.1"/>
    <property type="molecule type" value="Genomic_DNA"/>
</dbReference>
<dbReference type="PROSITE" id="PS50048">
    <property type="entry name" value="ZN2_CY6_FUNGAL_2"/>
    <property type="match status" value="1"/>
</dbReference>
<feature type="compositionally biased region" description="Low complexity" evidence="7">
    <location>
        <begin position="360"/>
        <end position="383"/>
    </location>
</feature>
<evidence type="ECO:0000313" key="10">
    <source>
        <dbReference type="Proteomes" id="UP000631181"/>
    </source>
</evidence>
<evidence type="ECO:0000256" key="6">
    <source>
        <dbReference type="ARBA" id="ARBA00023242"/>
    </source>
</evidence>
<dbReference type="Proteomes" id="UP000631181">
    <property type="component" value="Unassembled WGS sequence"/>
</dbReference>
<evidence type="ECO:0000256" key="2">
    <source>
        <dbReference type="ARBA" id="ARBA00022833"/>
    </source>
</evidence>
<evidence type="ECO:0000313" key="9">
    <source>
        <dbReference type="EMBL" id="KAF7716906.1"/>
    </source>
</evidence>
<feature type="compositionally biased region" description="Polar residues" evidence="7">
    <location>
        <begin position="397"/>
        <end position="412"/>
    </location>
</feature>
<dbReference type="PANTHER" id="PTHR36206:SF13">
    <property type="entry name" value="TRANSCRIPTIONAL REGULATORY PROTEIN MOC3"/>
    <property type="match status" value="1"/>
</dbReference>
<evidence type="ECO:0000256" key="4">
    <source>
        <dbReference type="ARBA" id="ARBA00023125"/>
    </source>
</evidence>
<dbReference type="AlphaFoldDB" id="A0A8J8W3G0"/>
<keyword evidence="4" id="KW-0238">DNA-binding</keyword>
<keyword evidence="10" id="KW-1185">Reference proteome</keyword>
<feature type="region of interest" description="Disordered" evidence="7">
    <location>
        <begin position="1"/>
        <end position="253"/>
    </location>
</feature>
<feature type="compositionally biased region" description="Pro residues" evidence="7">
    <location>
        <begin position="91"/>
        <end position="112"/>
    </location>
</feature>
<feature type="compositionally biased region" description="Low complexity" evidence="7">
    <location>
        <begin position="159"/>
        <end position="184"/>
    </location>
</feature>
<organism evidence="9 10">
    <name type="scientific">Penicillium ucsense</name>
    <dbReference type="NCBI Taxonomy" id="2839758"/>
    <lineage>
        <taxon>Eukaryota</taxon>
        <taxon>Fungi</taxon>
        <taxon>Dikarya</taxon>
        <taxon>Ascomycota</taxon>
        <taxon>Pezizomycotina</taxon>
        <taxon>Eurotiomycetes</taxon>
        <taxon>Eurotiomycetidae</taxon>
        <taxon>Eurotiales</taxon>
        <taxon>Aspergillaceae</taxon>
        <taxon>Penicillium</taxon>
    </lineage>
</organism>
<dbReference type="InterPro" id="IPR036864">
    <property type="entry name" value="Zn2-C6_fun-type_DNA-bd_sf"/>
</dbReference>
<feature type="region of interest" description="Disordered" evidence="7">
    <location>
        <begin position="440"/>
        <end position="475"/>
    </location>
</feature>
<keyword evidence="5" id="KW-0804">Transcription</keyword>
<feature type="compositionally biased region" description="Polar residues" evidence="7">
    <location>
        <begin position="40"/>
        <end position="63"/>
    </location>
</feature>
<dbReference type="Pfam" id="PF00172">
    <property type="entry name" value="Zn_clus"/>
    <property type="match status" value="1"/>
</dbReference>
<keyword evidence="1" id="KW-0479">Metal-binding</keyword>
<proteinExistence type="predicted"/>